<dbReference type="OrthoDB" id="2014201at2759"/>
<evidence type="ECO:0008006" key="3">
    <source>
        <dbReference type="Google" id="ProtNLM"/>
    </source>
</evidence>
<organism evidence="1 2">
    <name type="scientific">Psilocybe cf. subviscida</name>
    <dbReference type="NCBI Taxonomy" id="2480587"/>
    <lineage>
        <taxon>Eukaryota</taxon>
        <taxon>Fungi</taxon>
        <taxon>Dikarya</taxon>
        <taxon>Basidiomycota</taxon>
        <taxon>Agaricomycotina</taxon>
        <taxon>Agaricomycetes</taxon>
        <taxon>Agaricomycetidae</taxon>
        <taxon>Agaricales</taxon>
        <taxon>Agaricineae</taxon>
        <taxon>Strophariaceae</taxon>
        <taxon>Psilocybe</taxon>
    </lineage>
</organism>
<protein>
    <recommendedName>
        <fullName evidence="3">Glycosyltransferase family 8 protein</fullName>
    </recommendedName>
</protein>
<dbReference type="Proteomes" id="UP000567179">
    <property type="component" value="Unassembled WGS sequence"/>
</dbReference>
<dbReference type="GO" id="GO:0016757">
    <property type="term" value="F:glycosyltransferase activity"/>
    <property type="evidence" value="ECO:0007669"/>
    <property type="project" value="InterPro"/>
</dbReference>
<dbReference type="SUPFAM" id="SSF53448">
    <property type="entry name" value="Nucleotide-diphospho-sugar transferases"/>
    <property type="match status" value="1"/>
</dbReference>
<accession>A0A8H5EU33</accession>
<reference evidence="1 2" key="1">
    <citation type="journal article" date="2020" name="ISME J.">
        <title>Uncovering the hidden diversity of litter-decomposition mechanisms in mushroom-forming fungi.</title>
        <authorList>
            <person name="Floudas D."/>
            <person name="Bentzer J."/>
            <person name="Ahren D."/>
            <person name="Johansson T."/>
            <person name="Persson P."/>
            <person name="Tunlid A."/>
        </authorList>
    </citation>
    <scope>NUCLEOTIDE SEQUENCE [LARGE SCALE GENOMIC DNA]</scope>
    <source>
        <strain evidence="1 2">CBS 101986</strain>
    </source>
</reference>
<dbReference type="Pfam" id="PF01501">
    <property type="entry name" value="Glyco_transf_8"/>
    <property type="match status" value="1"/>
</dbReference>
<dbReference type="AlphaFoldDB" id="A0A8H5EU33"/>
<proteinExistence type="predicted"/>
<name>A0A8H5EU33_9AGAR</name>
<keyword evidence="2" id="KW-1185">Reference proteome</keyword>
<dbReference type="EMBL" id="JAACJJ010000056">
    <property type="protein sequence ID" value="KAF5312565.1"/>
    <property type="molecule type" value="Genomic_DNA"/>
</dbReference>
<dbReference type="PANTHER" id="PTHR11183">
    <property type="entry name" value="GLYCOGENIN SUBFAMILY MEMBER"/>
    <property type="match status" value="1"/>
</dbReference>
<evidence type="ECO:0000313" key="2">
    <source>
        <dbReference type="Proteomes" id="UP000567179"/>
    </source>
</evidence>
<dbReference type="CDD" id="cd02537">
    <property type="entry name" value="GT8_Glycogenin"/>
    <property type="match status" value="1"/>
</dbReference>
<sequence length="309" mass="35574">MSCEAAYVTLLTKTSYLPGVLVLDHCLRSVGSQYPLVVMTTPTMPKSAKTTLQRRGISVREVGWLHPRRGGQCVDVRFEETWTKLRVFELEEYKRVVLLDSDMIILKNMDDLMNIDLLPDHIAAAHVCCCNPRGYAHYPADWIPPHCAYTAVANPTSPPPASTKNSPRPYFQLNSGTVVLNPSLTLAREIVEFLKTSPRISEWRFPDQDLLSDFFKGRWKPLPWYYNALRSLPIVHPNLWSTRQIRCLHYIYSDKPWQSRETPPGSEKEFEAFNKWWWERFDDVMDFMGEMDPEGRGMVLAVVGTGSEF</sequence>
<dbReference type="InterPro" id="IPR029044">
    <property type="entry name" value="Nucleotide-diphossugar_trans"/>
</dbReference>
<gene>
    <name evidence="1" type="ORF">D9619_003165</name>
</gene>
<evidence type="ECO:0000313" key="1">
    <source>
        <dbReference type="EMBL" id="KAF5312565.1"/>
    </source>
</evidence>
<dbReference type="InterPro" id="IPR050587">
    <property type="entry name" value="GNT1/Glycosyltrans_8"/>
</dbReference>
<dbReference type="Gene3D" id="3.90.550.10">
    <property type="entry name" value="Spore Coat Polysaccharide Biosynthesis Protein SpsA, Chain A"/>
    <property type="match status" value="1"/>
</dbReference>
<dbReference type="InterPro" id="IPR002495">
    <property type="entry name" value="Glyco_trans_8"/>
</dbReference>
<comment type="caution">
    <text evidence="1">The sequence shown here is derived from an EMBL/GenBank/DDBJ whole genome shotgun (WGS) entry which is preliminary data.</text>
</comment>